<dbReference type="GO" id="GO:0006508">
    <property type="term" value="P:proteolysis"/>
    <property type="evidence" value="ECO:0007669"/>
    <property type="project" value="UniProtKB-KW"/>
</dbReference>
<dbReference type="Gene3D" id="3.40.630.20">
    <property type="entry name" value="Peptidase C15, pyroglutamyl peptidase I-like"/>
    <property type="match status" value="1"/>
</dbReference>
<dbReference type="PANTHER" id="PTHR23402">
    <property type="entry name" value="PROTEASE FAMILY C15 PYROGLUTAMYL-PEPTIDASE I-RELATED"/>
    <property type="match status" value="1"/>
</dbReference>
<dbReference type="InterPro" id="IPR036440">
    <property type="entry name" value="Peptidase_C15-like_sf"/>
</dbReference>
<dbReference type="AlphaFoldDB" id="A0AAN9Y3Q2"/>
<dbReference type="PANTHER" id="PTHR23402:SF1">
    <property type="entry name" value="PYROGLUTAMYL-PEPTIDASE I"/>
    <property type="match status" value="1"/>
</dbReference>
<comment type="caution">
    <text evidence="6">The sequence shown here is derived from an EMBL/GenBank/DDBJ whole genome shotgun (WGS) entry which is preliminary data.</text>
</comment>
<evidence type="ECO:0000256" key="3">
    <source>
        <dbReference type="ARBA" id="ARBA00022670"/>
    </source>
</evidence>
<evidence type="ECO:0000256" key="2">
    <source>
        <dbReference type="ARBA" id="ARBA00022490"/>
    </source>
</evidence>
<dbReference type="GO" id="GO:0016920">
    <property type="term" value="F:pyroglutamyl-peptidase activity"/>
    <property type="evidence" value="ECO:0007669"/>
    <property type="project" value="InterPro"/>
</dbReference>
<organism evidence="6 7">
    <name type="scientific">Parthenolecanium corni</name>
    <dbReference type="NCBI Taxonomy" id="536013"/>
    <lineage>
        <taxon>Eukaryota</taxon>
        <taxon>Metazoa</taxon>
        <taxon>Ecdysozoa</taxon>
        <taxon>Arthropoda</taxon>
        <taxon>Hexapoda</taxon>
        <taxon>Insecta</taxon>
        <taxon>Pterygota</taxon>
        <taxon>Neoptera</taxon>
        <taxon>Paraneoptera</taxon>
        <taxon>Hemiptera</taxon>
        <taxon>Sternorrhyncha</taxon>
        <taxon>Coccoidea</taxon>
        <taxon>Coccidae</taxon>
        <taxon>Parthenolecanium</taxon>
    </lineage>
</organism>
<accession>A0AAN9Y3Q2</accession>
<keyword evidence="3" id="KW-0645">Protease</keyword>
<protein>
    <recommendedName>
        <fullName evidence="8">Pyroglutamyl-peptidase I</fullName>
    </recommendedName>
</protein>
<keyword evidence="5" id="KW-0788">Thiol protease</keyword>
<dbReference type="GO" id="GO:0005829">
    <property type="term" value="C:cytosol"/>
    <property type="evidence" value="ECO:0007669"/>
    <property type="project" value="InterPro"/>
</dbReference>
<evidence type="ECO:0000313" key="6">
    <source>
        <dbReference type="EMBL" id="KAK7584130.1"/>
    </source>
</evidence>
<reference evidence="6 7" key="1">
    <citation type="submission" date="2024-03" db="EMBL/GenBank/DDBJ databases">
        <title>Adaptation during the transition from Ophiocordyceps entomopathogen to insect associate is accompanied by gene loss and intensified selection.</title>
        <authorList>
            <person name="Ward C.M."/>
            <person name="Onetto C.A."/>
            <person name="Borneman A.R."/>
        </authorList>
    </citation>
    <scope>NUCLEOTIDE SEQUENCE [LARGE SCALE GENOMIC DNA]</scope>
    <source>
        <strain evidence="6">AWRI1</strain>
        <tissue evidence="6">Single Adult Female</tissue>
    </source>
</reference>
<gene>
    <name evidence="6" type="ORF">V9T40_005093</name>
</gene>
<dbReference type="SUPFAM" id="SSF53182">
    <property type="entry name" value="Pyrrolidone carboxyl peptidase (pyroglutamate aminopeptidase)"/>
    <property type="match status" value="1"/>
</dbReference>
<evidence type="ECO:0008006" key="8">
    <source>
        <dbReference type="Google" id="ProtNLM"/>
    </source>
</evidence>
<evidence type="ECO:0000256" key="1">
    <source>
        <dbReference type="ARBA" id="ARBA00006641"/>
    </source>
</evidence>
<dbReference type="InterPro" id="IPR000816">
    <property type="entry name" value="Peptidase_C15"/>
</dbReference>
<sequence length="199" mass="22523">METKRPVIVATGFGPFGIHSKNASWEAVSLLPHMNLEEECDVTLVTKEIPVAYDEVNKIVPELWKKYNPVLMVHAGVSHIAKEITLESCANRSGYCGVDVKECKLIDGIHCLGQEEHIKTNIDLELIRSEAKQFSANLHISDDASRYLCEYIYYTSLSINCGRTIFLHVPMINEEYSPLKIAEHIKLIIKLALKQLRQT</sequence>
<evidence type="ECO:0000256" key="4">
    <source>
        <dbReference type="ARBA" id="ARBA00022801"/>
    </source>
</evidence>
<dbReference type="Proteomes" id="UP001367676">
    <property type="component" value="Unassembled WGS sequence"/>
</dbReference>
<keyword evidence="7" id="KW-1185">Reference proteome</keyword>
<evidence type="ECO:0000256" key="5">
    <source>
        <dbReference type="ARBA" id="ARBA00022807"/>
    </source>
</evidence>
<dbReference type="InterPro" id="IPR016125">
    <property type="entry name" value="Peptidase_C15-like"/>
</dbReference>
<proteinExistence type="inferred from homology"/>
<dbReference type="EMBL" id="JBBCAQ010000032">
    <property type="protein sequence ID" value="KAK7584130.1"/>
    <property type="molecule type" value="Genomic_DNA"/>
</dbReference>
<comment type="similarity">
    <text evidence="1">Belongs to the peptidase C15 family.</text>
</comment>
<dbReference type="PRINTS" id="PR00706">
    <property type="entry name" value="PYROGLUPTASE"/>
</dbReference>
<keyword evidence="4" id="KW-0378">Hydrolase</keyword>
<evidence type="ECO:0000313" key="7">
    <source>
        <dbReference type="Proteomes" id="UP001367676"/>
    </source>
</evidence>
<dbReference type="Pfam" id="PF01470">
    <property type="entry name" value="Peptidase_C15"/>
    <property type="match status" value="1"/>
</dbReference>
<keyword evidence="2" id="KW-0963">Cytoplasm</keyword>
<name>A0AAN9Y3Q2_9HEMI</name>